<protein>
    <submittedName>
        <fullName evidence="3">Choice-of-anchor J domain-containing protein</fullName>
    </submittedName>
</protein>
<gene>
    <name evidence="3" type="ORF">ACFFUU_08870</name>
</gene>
<keyword evidence="4" id="KW-1185">Reference proteome</keyword>
<organism evidence="3 4">
    <name type="scientific">Flavobacterium paronense</name>
    <dbReference type="NCBI Taxonomy" id="1392775"/>
    <lineage>
        <taxon>Bacteria</taxon>
        <taxon>Pseudomonadati</taxon>
        <taxon>Bacteroidota</taxon>
        <taxon>Flavobacteriia</taxon>
        <taxon>Flavobacteriales</taxon>
        <taxon>Flavobacteriaceae</taxon>
        <taxon>Flavobacterium</taxon>
    </lineage>
</organism>
<dbReference type="NCBIfam" id="NF038128">
    <property type="entry name" value="choice_anch_J"/>
    <property type="match status" value="1"/>
</dbReference>
<keyword evidence="1" id="KW-0732">Signal</keyword>
<evidence type="ECO:0000313" key="4">
    <source>
        <dbReference type="Proteomes" id="UP001589576"/>
    </source>
</evidence>
<dbReference type="Proteomes" id="UP001589576">
    <property type="component" value="Unassembled WGS sequence"/>
</dbReference>
<sequence>MKNYKKIVLVFLALLPFTGCSPENDIKIADFTKYAFYEEFLGNTTDGSVLNITGWTNYAQVGTVKWNEGLYSGTKYAEFTSYQSGQASNIAWLVSPAINMDTMNNETLAFDVAQAYVSSSSNSIELLVSTDYDGTNVMTASWQTLSFKTPPLNYDTNFTFFSSGLVDLSSYTGNIYIAFKCKGSGTNTSLDGTYELDNVRIFDKK</sequence>
<comment type="caution">
    <text evidence="3">The sequence shown here is derived from an EMBL/GenBank/DDBJ whole genome shotgun (WGS) entry which is preliminary data.</text>
</comment>
<feature type="signal peptide" evidence="1">
    <location>
        <begin position="1"/>
        <end position="21"/>
    </location>
</feature>
<evidence type="ECO:0000259" key="2">
    <source>
        <dbReference type="Pfam" id="PF16409"/>
    </source>
</evidence>
<feature type="chain" id="PRO_5045100814" evidence="1">
    <location>
        <begin position="22"/>
        <end position="205"/>
    </location>
</feature>
<evidence type="ECO:0000313" key="3">
    <source>
        <dbReference type="EMBL" id="MFB9089710.1"/>
    </source>
</evidence>
<dbReference type="InterPro" id="IPR032185">
    <property type="entry name" value="DUF5017"/>
</dbReference>
<accession>A0ABV5GF03</accession>
<proteinExistence type="predicted"/>
<evidence type="ECO:0000256" key="1">
    <source>
        <dbReference type="SAM" id="SignalP"/>
    </source>
</evidence>
<dbReference type="RefSeq" id="WP_290286781.1">
    <property type="nucleotide sequence ID" value="NZ_JAUFQN010000019.1"/>
</dbReference>
<dbReference type="Pfam" id="PF16409">
    <property type="entry name" value="DUF5017"/>
    <property type="match status" value="1"/>
</dbReference>
<feature type="domain" description="DUF5017" evidence="2">
    <location>
        <begin position="100"/>
        <end position="187"/>
    </location>
</feature>
<name>A0ABV5GF03_9FLAO</name>
<dbReference type="Gene3D" id="2.60.120.200">
    <property type="match status" value="1"/>
</dbReference>
<reference evidence="3 4" key="1">
    <citation type="submission" date="2024-09" db="EMBL/GenBank/DDBJ databases">
        <authorList>
            <person name="Sun Q."/>
            <person name="Mori K."/>
        </authorList>
    </citation>
    <scope>NUCLEOTIDE SEQUENCE [LARGE SCALE GENOMIC DNA]</scope>
    <source>
        <strain evidence="3 4">CECT 8460</strain>
    </source>
</reference>
<dbReference type="EMBL" id="JBHMFB010000016">
    <property type="protein sequence ID" value="MFB9089710.1"/>
    <property type="molecule type" value="Genomic_DNA"/>
</dbReference>